<dbReference type="Proteomes" id="UP001162131">
    <property type="component" value="Unassembled WGS sequence"/>
</dbReference>
<sequence>MILDLRVKIKENNAETIIKKLKQRIVLLEEELELMKEERDNGQKNYEILETKYKRALEKWEEEKDLIRYDKELSLQEVSQLKISLQEKENIIDENKDSIAFISKMLTQTNQMNNELNQKMQSLNEELDKANKNYHESQKSSKLAEGYEKHLEIYIEDITDKEKKIDRFNESVEAIIEVAIQIKNLKEEIAQKISNSESWEGKFPEEIKYLEFQKENISNIYEKLNASIIDYIEINAIASDKTIRSKLADLNADIKRQISIKEKYQTKYNNSKQEIIRLAASISSLKDLHKDEISKLKKIIDSNVILFEKLKNANHENKEKLIGKDLEIKKLENKIKVQNEKIDDFITQKEEFSLREEGLKLQLEHFKSKMMKLLEERRSADFDLSIRENNLEKSLWKIDSLKDELMKRENEIVKKNQKLILLETEMQRLKTNINKYIYHNRNIEGNLLGNYLKELATRDQKIEI</sequence>
<gene>
    <name evidence="2" type="ORF">BSTOLATCC_MIC48152</name>
</gene>
<name>A0AAU9JTM7_9CILI</name>
<feature type="coiled-coil region" evidence="1">
    <location>
        <begin position="391"/>
        <end position="432"/>
    </location>
</feature>
<proteinExistence type="predicted"/>
<feature type="coiled-coil region" evidence="1">
    <location>
        <begin position="106"/>
        <end position="140"/>
    </location>
</feature>
<evidence type="ECO:0000313" key="3">
    <source>
        <dbReference type="Proteomes" id="UP001162131"/>
    </source>
</evidence>
<keyword evidence="3" id="KW-1185">Reference proteome</keyword>
<evidence type="ECO:0000256" key="1">
    <source>
        <dbReference type="SAM" id="Coils"/>
    </source>
</evidence>
<feature type="coiled-coil region" evidence="1">
    <location>
        <begin position="175"/>
        <end position="202"/>
    </location>
</feature>
<protein>
    <submittedName>
        <fullName evidence="2">Uncharacterized protein</fullName>
    </submittedName>
</protein>
<evidence type="ECO:0000313" key="2">
    <source>
        <dbReference type="EMBL" id="CAG9329328.1"/>
    </source>
</evidence>
<feature type="coiled-coil region" evidence="1">
    <location>
        <begin position="321"/>
        <end position="348"/>
    </location>
</feature>
<accession>A0AAU9JTM7</accession>
<keyword evidence="1" id="KW-0175">Coiled coil</keyword>
<organism evidence="2 3">
    <name type="scientific">Blepharisma stoltei</name>
    <dbReference type="NCBI Taxonomy" id="1481888"/>
    <lineage>
        <taxon>Eukaryota</taxon>
        <taxon>Sar</taxon>
        <taxon>Alveolata</taxon>
        <taxon>Ciliophora</taxon>
        <taxon>Postciliodesmatophora</taxon>
        <taxon>Heterotrichea</taxon>
        <taxon>Heterotrichida</taxon>
        <taxon>Blepharismidae</taxon>
        <taxon>Blepharisma</taxon>
    </lineage>
</organism>
<feature type="coiled-coil region" evidence="1">
    <location>
        <begin position="11"/>
        <end position="63"/>
    </location>
</feature>
<dbReference type="EMBL" id="CAJZBQ010000047">
    <property type="protein sequence ID" value="CAG9329328.1"/>
    <property type="molecule type" value="Genomic_DNA"/>
</dbReference>
<dbReference type="AlphaFoldDB" id="A0AAU9JTM7"/>
<reference evidence="2" key="1">
    <citation type="submission" date="2021-09" db="EMBL/GenBank/DDBJ databases">
        <authorList>
            <consortium name="AG Swart"/>
            <person name="Singh M."/>
            <person name="Singh A."/>
            <person name="Seah K."/>
            <person name="Emmerich C."/>
        </authorList>
    </citation>
    <scope>NUCLEOTIDE SEQUENCE</scope>
    <source>
        <strain evidence="2">ATCC30299</strain>
    </source>
</reference>
<comment type="caution">
    <text evidence="2">The sequence shown here is derived from an EMBL/GenBank/DDBJ whole genome shotgun (WGS) entry which is preliminary data.</text>
</comment>